<evidence type="ECO:0000313" key="13">
    <source>
        <dbReference type="EMBL" id="EFN53782.1"/>
    </source>
</evidence>
<keyword evidence="7" id="KW-0934">Plastid</keyword>
<dbReference type="CDD" id="cd19165">
    <property type="entry name" value="HemeO"/>
    <property type="match status" value="1"/>
</dbReference>
<dbReference type="OrthoDB" id="652091at2759"/>
<dbReference type="eggNOG" id="KOG4480">
    <property type="taxonomic scope" value="Eukaryota"/>
</dbReference>
<keyword evidence="8" id="KW-0479">Metal-binding</keyword>
<evidence type="ECO:0000256" key="9">
    <source>
        <dbReference type="ARBA" id="ARBA00022946"/>
    </source>
</evidence>
<evidence type="ECO:0000256" key="6">
    <source>
        <dbReference type="ARBA" id="ARBA00022617"/>
    </source>
</evidence>
<keyword evidence="6" id="KW-0349">Heme</keyword>
<dbReference type="PANTHER" id="PTHR35703:SF2">
    <property type="entry name" value="HEME OXYGENASE 1, CHLOROPLASTIC-RELATED"/>
    <property type="match status" value="1"/>
</dbReference>
<comment type="similarity">
    <text evidence="2">Belongs to the heme oxygenase family.</text>
</comment>
<dbReference type="SUPFAM" id="SSF48613">
    <property type="entry name" value="Heme oxygenase-like"/>
    <property type="match status" value="1"/>
</dbReference>
<dbReference type="STRING" id="554065.E1ZKC3"/>
<proteinExistence type="inferred from homology"/>
<evidence type="ECO:0000256" key="10">
    <source>
        <dbReference type="ARBA" id="ARBA00023002"/>
    </source>
</evidence>
<evidence type="ECO:0000256" key="11">
    <source>
        <dbReference type="ARBA" id="ARBA00023004"/>
    </source>
</evidence>
<dbReference type="InterPro" id="IPR016053">
    <property type="entry name" value="Haem_Oase-like"/>
</dbReference>
<dbReference type="KEGG" id="cvr:CHLNCDRAFT_25424"/>
<protein>
    <recommendedName>
        <fullName evidence="3">heme oxygenase (biliverdin-producing)</fullName>
        <ecNumber evidence="3">1.14.14.18</ecNumber>
    </recommendedName>
</protein>
<dbReference type="FunCoup" id="E1ZKC3">
    <property type="interactions" value="680"/>
</dbReference>
<feature type="region of interest" description="Disordered" evidence="12">
    <location>
        <begin position="13"/>
        <end position="32"/>
    </location>
</feature>
<evidence type="ECO:0000256" key="8">
    <source>
        <dbReference type="ARBA" id="ARBA00022723"/>
    </source>
</evidence>
<dbReference type="OMA" id="PPEFICH"/>
<name>E1ZKC3_CHLVA</name>
<dbReference type="InterPro" id="IPR002051">
    <property type="entry name" value="Haem_Oase"/>
</dbReference>
<sequence length="219" mass="24473">FLEELREYSMKLHTKAQAPKEGKAAEPKDQKPVGGWFAPTRPGFLHFMGESKVVYEAFEEILDQAAVPYYKQLTNTGLERSEPLAKDIAYMQQQWGMEAPVAAEDGPGHTYAKLLRELAVSSPPAFLCHYYNHYFAHTAGGRMIGKSVSNAVLDGWTGAFYQWEGDVKERLDAVRATINGIAAEWSQEEKDACMQETPKTFGWGGRLVQLITEGQPMGH</sequence>
<dbReference type="PANTHER" id="PTHR35703">
    <property type="entry name" value="HEME OXYGENASE 1, CHLOROPLASTIC-RELATED"/>
    <property type="match status" value="1"/>
</dbReference>
<dbReference type="RefSeq" id="XP_005845884.1">
    <property type="nucleotide sequence ID" value="XM_005845822.1"/>
</dbReference>
<evidence type="ECO:0000256" key="5">
    <source>
        <dbReference type="ARBA" id="ARBA00022531"/>
    </source>
</evidence>
<evidence type="ECO:0000256" key="7">
    <source>
        <dbReference type="ARBA" id="ARBA00022640"/>
    </source>
</evidence>
<evidence type="ECO:0000256" key="12">
    <source>
        <dbReference type="SAM" id="MobiDB-lite"/>
    </source>
</evidence>
<keyword evidence="10" id="KW-0560">Oxidoreductase</keyword>
<dbReference type="InterPro" id="IPR016084">
    <property type="entry name" value="Haem_Oase-like_multi-hlx"/>
</dbReference>
<dbReference type="InterPro" id="IPR016951">
    <property type="entry name" value="Haem_Oase_decyc_pln"/>
</dbReference>
<evidence type="ECO:0000256" key="2">
    <source>
        <dbReference type="ARBA" id="ARBA00006134"/>
    </source>
</evidence>
<dbReference type="GO" id="GO:0004392">
    <property type="term" value="F:heme oxygenase (decyclizing) activity"/>
    <property type="evidence" value="ECO:0007669"/>
    <property type="project" value="UniProtKB-EC"/>
</dbReference>
<evidence type="ECO:0000313" key="14">
    <source>
        <dbReference type="Proteomes" id="UP000008141"/>
    </source>
</evidence>
<organism evidence="14">
    <name type="scientific">Chlorella variabilis</name>
    <name type="common">Green alga</name>
    <dbReference type="NCBI Taxonomy" id="554065"/>
    <lineage>
        <taxon>Eukaryota</taxon>
        <taxon>Viridiplantae</taxon>
        <taxon>Chlorophyta</taxon>
        <taxon>core chlorophytes</taxon>
        <taxon>Trebouxiophyceae</taxon>
        <taxon>Chlorellales</taxon>
        <taxon>Chlorellaceae</taxon>
        <taxon>Chlorella clade</taxon>
        <taxon>Chlorella</taxon>
    </lineage>
</organism>
<feature type="non-terminal residue" evidence="13">
    <location>
        <position position="1"/>
    </location>
</feature>
<dbReference type="AlphaFoldDB" id="E1ZKC3"/>
<dbReference type="EMBL" id="GL433850">
    <property type="protein sequence ID" value="EFN53782.1"/>
    <property type="molecule type" value="Genomic_DNA"/>
</dbReference>
<dbReference type="GO" id="GO:0006788">
    <property type="term" value="P:heme oxidation"/>
    <property type="evidence" value="ECO:0007669"/>
    <property type="project" value="InterPro"/>
</dbReference>
<dbReference type="GO" id="GO:0046872">
    <property type="term" value="F:metal ion binding"/>
    <property type="evidence" value="ECO:0007669"/>
    <property type="project" value="UniProtKB-KW"/>
</dbReference>
<gene>
    <name evidence="13" type="ORF">CHLNCDRAFT_25424</name>
</gene>
<feature type="compositionally biased region" description="Basic and acidic residues" evidence="12">
    <location>
        <begin position="18"/>
        <end position="31"/>
    </location>
</feature>
<accession>E1ZKC3</accession>
<dbReference type="Proteomes" id="UP000008141">
    <property type="component" value="Unassembled WGS sequence"/>
</dbReference>
<keyword evidence="9" id="KW-0809">Transit peptide</keyword>
<keyword evidence="4" id="KW-0150">Chloroplast</keyword>
<keyword evidence="11" id="KW-0408">Iron</keyword>
<evidence type="ECO:0000256" key="4">
    <source>
        <dbReference type="ARBA" id="ARBA00022528"/>
    </source>
</evidence>
<reference evidence="13 14" key="1">
    <citation type="journal article" date="2010" name="Plant Cell">
        <title>The Chlorella variabilis NC64A genome reveals adaptation to photosymbiosis, coevolution with viruses, and cryptic sex.</title>
        <authorList>
            <person name="Blanc G."/>
            <person name="Duncan G."/>
            <person name="Agarkova I."/>
            <person name="Borodovsky M."/>
            <person name="Gurnon J."/>
            <person name="Kuo A."/>
            <person name="Lindquist E."/>
            <person name="Lucas S."/>
            <person name="Pangilinan J."/>
            <person name="Polle J."/>
            <person name="Salamov A."/>
            <person name="Terry A."/>
            <person name="Yamada T."/>
            <person name="Dunigan D.D."/>
            <person name="Grigoriev I.V."/>
            <person name="Claverie J.M."/>
            <person name="Van Etten J.L."/>
        </authorList>
    </citation>
    <scope>NUCLEOTIDE SEQUENCE [LARGE SCALE GENOMIC DNA]</scope>
    <source>
        <strain evidence="13 14">NC64A</strain>
    </source>
</reference>
<dbReference type="Pfam" id="PF01126">
    <property type="entry name" value="Heme_oxygenase"/>
    <property type="match status" value="1"/>
</dbReference>
<dbReference type="GeneID" id="17353245"/>
<dbReference type="InParanoid" id="E1ZKC3"/>
<dbReference type="GO" id="GO:0015979">
    <property type="term" value="P:photosynthesis"/>
    <property type="evidence" value="ECO:0007669"/>
    <property type="project" value="UniProtKB-KW"/>
</dbReference>
<comment type="subcellular location">
    <subcellularLocation>
        <location evidence="1">Plastid</location>
        <location evidence="1">Chloroplast</location>
    </subcellularLocation>
</comment>
<evidence type="ECO:0000256" key="3">
    <source>
        <dbReference type="ARBA" id="ARBA00012360"/>
    </source>
</evidence>
<dbReference type="GO" id="GO:0009507">
    <property type="term" value="C:chloroplast"/>
    <property type="evidence" value="ECO:0007669"/>
    <property type="project" value="UniProtKB-SubCell"/>
</dbReference>
<dbReference type="EC" id="1.14.14.18" evidence="3"/>
<dbReference type="Gene3D" id="1.20.910.10">
    <property type="entry name" value="Heme oxygenase-like"/>
    <property type="match status" value="1"/>
</dbReference>
<evidence type="ECO:0000256" key="1">
    <source>
        <dbReference type="ARBA" id="ARBA00004229"/>
    </source>
</evidence>
<keyword evidence="5" id="KW-0602">Photosynthesis</keyword>
<keyword evidence="14" id="KW-1185">Reference proteome</keyword>